<reference evidence="1 2" key="1">
    <citation type="submission" date="2019-01" db="EMBL/GenBank/DDBJ databases">
        <title>Chengkuizengella sp. nov., isolated from deep-sea sediment of East Pacific Ocean.</title>
        <authorList>
            <person name="Yang J."/>
            <person name="Lai Q."/>
            <person name="Shao Z."/>
        </authorList>
    </citation>
    <scope>NUCLEOTIDE SEQUENCE [LARGE SCALE GENOMIC DNA]</scope>
    <source>
        <strain evidence="1 2">YPA3-1-1</strain>
    </source>
</reference>
<protein>
    <submittedName>
        <fullName evidence="1">Uncharacterized protein</fullName>
    </submittedName>
</protein>
<organism evidence="1 2">
    <name type="scientific">Chengkuizengella marina</name>
    <dbReference type="NCBI Taxonomy" id="2507566"/>
    <lineage>
        <taxon>Bacteria</taxon>
        <taxon>Bacillati</taxon>
        <taxon>Bacillota</taxon>
        <taxon>Bacilli</taxon>
        <taxon>Bacillales</taxon>
        <taxon>Paenibacillaceae</taxon>
        <taxon>Chengkuizengella</taxon>
    </lineage>
</organism>
<accession>A0A6N9Q0Y0</accession>
<comment type="caution">
    <text evidence="1">The sequence shown here is derived from an EMBL/GenBank/DDBJ whole genome shotgun (WGS) entry which is preliminary data.</text>
</comment>
<proteinExistence type="predicted"/>
<sequence length="160" mass="16908">MANKYGICRLDRISGTPDGRLKAKVDFENGTFAVQDEVNGELLAPTAVTDDVVLVASVAYQYDSMNEGDFVNKAGSNLHPRTFTLPVGDLFTVTKIAYTGVANARGDFDSIEIGDLGTTPTGTLVLTAPADVPANATTVVEVIDKTTLNGDNAVQVKVKQ</sequence>
<dbReference type="AlphaFoldDB" id="A0A6N9Q0Y0"/>
<evidence type="ECO:0000313" key="1">
    <source>
        <dbReference type="EMBL" id="NBI28605.1"/>
    </source>
</evidence>
<gene>
    <name evidence="1" type="ORF">ERL59_06520</name>
</gene>
<dbReference type="OrthoDB" id="2679829at2"/>
<dbReference type="EMBL" id="SIJB01000016">
    <property type="protein sequence ID" value="NBI28605.1"/>
    <property type="molecule type" value="Genomic_DNA"/>
</dbReference>
<keyword evidence="2" id="KW-1185">Reference proteome</keyword>
<dbReference type="RefSeq" id="WP_160645400.1">
    <property type="nucleotide sequence ID" value="NZ_SIJB01000016.1"/>
</dbReference>
<dbReference type="Proteomes" id="UP000448943">
    <property type="component" value="Unassembled WGS sequence"/>
</dbReference>
<name>A0A6N9Q0Y0_9BACL</name>
<evidence type="ECO:0000313" key="2">
    <source>
        <dbReference type="Proteomes" id="UP000448943"/>
    </source>
</evidence>